<accession>A0A3E0DA96</accession>
<dbReference type="Proteomes" id="UP000256405">
    <property type="component" value="Unassembled WGS sequence"/>
</dbReference>
<dbReference type="EMBL" id="QUNF01000031">
    <property type="protein sequence ID" value="REG79453.1"/>
    <property type="molecule type" value="Genomic_DNA"/>
</dbReference>
<name>A0A3E0DA96_9BACT</name>
<comment type="caution">
    <text evidence="2">The sequence shown here is derived from an EMBL/GenBank/DDBJ whole genome shotgun (WGS) entry which is preliminary data.</text>
</comment>
<reference evidence="2 3" key="1">
    <citation type="submission" date="2018-08" db="EMBL/GenBank/DDBJ databases">
        <title>Genomic Encyclopedia of Archaeal and Bacterial Type Strains, Phase II (KMG-II): from individual species to whole genera.</title>
        <authorList>
            <person name="Goeker M."/>
        </authorList>
    </citation>
    <scope>NUCLEOTIDE SEQUENCE [LARGE SCALE GENOMIC DNA]</scope>
    <source>
        <strain evidence="2 3">DSM 15986</strain>
    </source>
</reference>
<feature type="region of interest" description="Disordered" evidence="1">
    <location>
        <begin position="35"/>
        <end position="60"/>
    </location>
</feature>
<dbReference type="Gene3D" id="2.180.10.10">
    <property type="entry name" value="RHS repeat-associated core"/>
    <property type="match status" value="1"/>
</dbReference>
<dbReference type="AlphaFoldDB" id="A0A3E0DA96"/>
<evidence type="ECO:0008006" key="4">
    <source>
        <dbReference type="Google" id="ProtNLM"/>
    </source>
</evidence>
<dbReference type="RefSeq" id="WP_211328009.1">
    <property type="nucleotide sequence ID" value="NZ_QUNF01000031.1"/>
</dbReference>
<protein>
    <recommendedName>
        <fullName evidence="4">RHS repeat-associated protein</fullName>
    </recommendedName>
</protein>
<organism evidence="2 3">
    <name type="scientific">Algoriphagus antarcticus</name>
    <dbReference type="NCBI Taxonomy" id="238540"/>
    <lineage>
        <taxon>Bacteria</taxon>
        <taxon>Pseudomonadati</taxon>
        <taxon>Bacteroidota</taxon>
        <taxon>Cytophagia</taxon>
        <taxon>Cytophagales</taxon>
        <taxon>Cyclobacteriaceae</taxon>
        <taxon>Algoriphagus</taxon>
    </lineage>
</organism>
<proteinExistence type="predicted"/>
<sequence length="189" mass="20519">MAEKMRRHSPYNYAFNNPLRYIDPDGMEPYEVMGGVTQGPPDAEDPTQKSVLNGEESAPGGACEGCPTVDLEGVTVTATRLPNFSGIYSDNQRSQSGWHDFRQGQNNGESYIINEPRVIGGTPPFLPGGIGGWSNIKNFWSVLKNARSIFNAAKNGISIWPSASGGRTVINGIEYTTHALERMQPVGTI</sequence>
<feature type="non-terminal residue" evidence="2">
    <location>
        <position position="189"/>
    </location>
</feature>
<evidence type="ECO:0000313" key="3">
    <source>
        <dbReference type="Proteomes" id="UP000256405"/>
    </source>
</evidence>
<evidence type="ECO:0000256" key="1">
    <source>
        <dbReference type="SAM" id="MobiDB-lite"/>
    </source>
</evidence>
<gene>
    <name evidence="2" type="ORF">C8N25_1311</name>
</gene>
<keyword evidence="3" id="KW-1185">Reference proteome</keyword>
<evidence type="ECO:0000313" key="2">
    <source>
        <dbReference type="EMBL" id="REG79453.1"/>
    </source>
</evidence>